<accession>A0A8T3ADH3</accession>
<reference evidence="2" key="1">
    <citation type="journal article" date="2022" name="Front. Genet.">
        <title>Chromosome-Scale Assembly of the Dendrobium nobile Genome Provides Insights Into the Molecular Mechanism of the Biosynthesis of the Medicinal Active Ingredient of Dendrobium.</title>
        <authorList>
            <person name="Xu Q."/>
            <person name="Niu S.-C."/>
            <person name="Li K.-L."/>
            <person name="Zheng P.-J."/>
            <person name="Zhang X.-J."/>
            <person name="Jia Y."/>
            <person name="Liu Y."/>
            <person name="Niu Y.-X."/>
            <person name="Yu L.-H."/>
            <person name="Chen D.-F."/>
            <person name="Zhang G.-Q."/>
        </authorList>
    </citation>
    <scope>NUCLEOTIDE SEQUENCE</scope>
    <source>
        <tissue evidence="2">Leaf</tissue>
    </source>
</reference>
<dbReference type="EMBL" id="JAGYWB010000017">
    <property type="protein sequence ID" value="KAI0494084.1"/>
    <property type="molecule type" value="Genomic_DNA"/>
</dbReference>
<dbReference type="AlphaFoldDB" id="A0A8T3ADH3"/>
<dbReference type="Proteomes" id="UP000829196">
    <property type="component" value="Unassembled WGS sequence"/>
</dbReference>
<protein>
    <submittedName>
        <fullName evidence="2">Uncharacterized protein</fullName>
    </submittedName>
</protein>
<feature type="compositionally biased region" description="Low complexity" evidence="1">
    <location>
        <begin position="97"/>
        <end position="110"/>
    </location>
</feature>
<evidence type="ECO:0000313" key="2">
    <source>
        <dbReference type="EMBL" id="KAI0494084.1"/>
    </source>
</evidence>
<evidence type="ECO:0000256" key="1">
    <source>
        <dbReference type="SAM" id="MobiDB-lite"/>
    </source>
</evidence>
<name>A0A8T3ADH3_DENNO</name>
<keyword evidence="3" id="KW-1185">Reference proteome</keyword>
<proteinExistence type="predicted"/>
<gene>
    <name evidence="2" type="ORF">KFK09_024215</name>
</gene>
<evidence type="ECO:0000313" key="3">
    <source>
        <dbReference type="Proteomes" id="UP000829196"/>
    </source>
</evidence>
<feature type="region of interest" description="Disordered" evidence="1">
    <location>
        <begin position="1"/>
        <end position="119"/>
    </location>
</feature>
<comment type="caution">
    <text evidence="2">The sequence shown here is derived from an EMBL/GenBank/DDBJ whole genome shotgun (WGS) entry which is preliminary data.</text>
</comment>
<sequence>MKELKGPGSLPSSRTPNRDPVPSPCSSQRSRALGPVSLSHPLSIFPARRRQNGWSPTRSPRLSPSRALWFAEEKEPEPEPSSLSVALGRHQHEEPKPLSLSRLSYSQSPSRRPHCRRPNPWPCPTPALGFISLVPSLIAKHILVRRSFKKVRFSADTWRV</sequence>
<organism evidence="2 3">
    <name type="scientific">Dendrobium nobile</name>
    <name type="common">Orchid</name>
    <dbReference type="NCBI Taxonomy" id="94219"/>
    <lineage>
        <taxon>Eukaryota</taxon>
        <taxon>Viridiplantae</taxon>
        <taxon>Streptophyta</taxon>
        <taxon>Embryophyta</taxon>
        <taxon>Tracheophyta</taxon>
        <taxon>Spermatophyta</taxon>
        <taxon>Magnoliopsida</taxon>
        <taxon>Liliopsida</taxon>
        <taxon>Asparagales</taxon>
        <taxon>Orchidaceae</taxon>
        <taxon>Epidendroideae</taxon>
        <taxon>Malaxideae</taxon>
        <taxon>Dendrobiinae</taxon>
        <taxon>Dendrobium</taxon>
    </lineage>
</organism>
<feature type="compositionally biased region" description="Low complexity" evidence="1">
    <location>
        <begin position="55"/>
        <end position="66"/>
    </location>
</feature>